<accession>A0A2T0BE78</accession>
<dbReference type="PANTHER" id="PTHR15032:SF36">
    <property type="entry name" value="METALLO-BETA-LACTAMASE DOMAIN-CONTAINING PROTEIN"/>
    <property type="match status" value="1"/>
</dbReference>
<evidence type="ECO:0000313" key="3">
    <source>
        <dbReference type="Proteomes" id="UP000239471"/>
    </source>
</evidence>
<feature type="domain" description="Metallo-beta-lactamase" evidence="1">
    <location>
        <begin position="41"/>
        <end position="235"/>
    </location>
</feature>
<protein>
    <submittedName>
        <fullName evidence="2">Metal-dependent hydrolase</fullName>
    </submittedName>
</protein>
<dbReference type="Pfam" id="PF12706">
    <property type="entry name" value="Lactamase_B_2"/>
    <property type="match status" value="1"/>
</dbReference>
<dbReference type="EMBL" id="PVXQ01000019">
    <property type="protein sequence ID" value="PRR82188.1"/>
    <property type="molecule type" value="Genomic_DNA"/>
</dbReference>
<evidence type="ECO:0000313" key="2">
    <source>
        <dbReference type="EMBL" id="PRR82188.1"/>
    </source>
</evidence>
<gene>
    <name evidence="2" type="ORF">CLVI_19880</name>
</gene>
<dbReference type="AlphaFoldDB" id="A0A2T0BE78"/>
<dbReference type="GO" id="GO:0005737">
    <property type="term" value="C:cytoplasm"/>
    <property type="evidence" value="ECO:0007669"/>
    <property type="project" value="TreeGrafter"/>
</dbReference>
<reference evidence="2 3" key="1">
    <citation type="submission" date="2018-03" db="EMBL/GenBank/DDBJ databases">
        <title>Genome sequence of Clostridium vincentii DSM 10228.</title>
        <authorList>
            <person name="Poehlein A."/>
            <person name="Daniel R."/>
        </authorList>
    </citation>
    <scope>NUCLEOTIDE SEQUENCE [LARGE SCALE GENOMIC DNA]</scope>
    <source>
        <strain evidence="2 3">DSM 10228</strain>
    </source>
</reference>
<dbReference type="GO" id="GO:0016787">
    <property type="term" value="F:hydrolase activity"/>
    <property type="evidence" value="ECO:0007669"/>
    <property type="project" value="UniProtKB-KW"/>
</dbReference>
<proteinExistence type="predicted"/>
<name>A0A2T0BE78_9CLOT</name>
<comment type="caution">
    <text evidence="2">The sequence shown here is derived from an EMBL/GenBank/DDBJ whole genome shotgun (WGS) entry which is preliminary data.</text>
</comment>
<dbReference type="OrthoDB" id="9805728at2"/>
<sequence>MNFFKNIVFLSQLTTTNIKAYFKSKEPVASEPIYTNSVNWYGHATAIINLSDIIILTDPVLSNYLGHFFKRLVDKPYLLKGKRVDYILLSHGHMDHMDFPSLRKLDKTATIIVPKGYKRLMKIFGFKKVVVLRHDEVYEDDKIKITSIKADHDGRRYYMGIDNESHSYLIERNNKKIFFAGDTVYTQKFSSLECDVALMPVGCYKPDRFACMHCTPEESYKMFKMMNCPAMIPIHYKTFKISLENFDDTTNILKNFKDETLKIINIGETYKL</sequence>
<dbReference type="PANTHER" id="PTHR15032">
    <property type="entry name" value="N-ACYL-PHOSPHATIDYLETHANOLAMINE-HYDROLYZING PHOSPHOLIPASE D"/>
    <property type="match status" value="1"/>
</dbReference>
<dbReference type="Proteomes" id="UP000239471">
    <property type="component" value="Unassembled WGS sequence"/>
</dbReference>
<dbReference type="InterPro" id="IPR001279">
    <property type="entry name" value="Metallo-B-lactamas"/>
</dbReference>
<keyword evidence="3" id="KW-1185">Reference proteome</keyword>
<dbReference type="SMART" id="SM00849">
    <property type="entry name" value="Lactamase_B"/>
    <property type="match status" value="1"/>
</dbReference>
<dbReference type="Gene3D" id="3.60.15.10">
    <property type="entry name" value="Ribonuclease Z/Hydroxyacylglutathione hydrolase-like"/>
    <property type="match status" value="1"/>
</dbReference>
<dbReference type="RefSeq" id="WP_106059956.1">
    <property type="nucleotide sequence ID" value="NZ_PVXQ01000019.1"/>
</dbReference>
<evidence type="ECO:0000259" key="1">
    <source>
        <dbReference type="SMART" id="SM00849"/>
    </source>
</evidence>
<dbReference type="InterPro" id="IPR036866">
    <property type="entry name" value="RibonucZ/Hydroxyglut_hydro"/>
</dbReference>
<organism evidence="2 3">
    <name type="scientific">Clostridium vincentii</name>
    <dbReference type="NCBI Taxonomy" id="52704"/>
    <lineage>
        <taxon>Bacteria</taxon>
        <taxon>Bacillati</taxon>
        <taxon>Bacillota</taxon>
        <taxon>Clostridia</taxon>
        <taxon>Eubacteriales</taxon>
        <taxon>Clostridiaceae</taxon>
        <taxon>Clostridium</taxon>
    </lineage>
</organism>
<dbReference type="SUPFAM" id="SSF56281">
    <property type="entry name" value="Metallo-hydrolase/oxidoreductase"/>
    <property type="match status" value="1"/>
</dbReference>
<keyword evidence="2" id="KW-0378">Hydrolase</keyword>